<comment type="similarity">
    <text evidence="2 9">Belongs to the mitochondrial carrier (TC 2.A.29) family.</text>
</comment>
<organism evidence="10 11">
    <name type="scientific">Gossypium aridum</name>
    <name type="common">American cotton</name>
    <name type="synonym">Erioxylum aridum</name>
    <dbReference type="NCBI Taxonomy" id="34290"/>
    <lineage>
        <taxon>Eukaryota</taxon>
        <taxon>Viridiplantae</taxon>
        <taxon>Streptophyta</taxon>
        <taxon>Embryophyta</taxon>
        <taxon>Tracheophyta</taxon>
        <taxon>Spermatophyta</taxon>
        <taxon>Magnoliopsida</taxon>
        <taxon>eudicotyledons</taxon>
        <taxon>Gunneridae</taxon>
        <taxon>Pentapetalae</taxon>
        <taxon>rosids</taxon>
        <taxon>malvids</taxon>
        <taxon>Malvales</taxon>
        <taxon>Malvaceae</taxon>
        <taxon>Malvoideae</taxon>
        <taxon>Gossypium</taxon>
    </lineage>
</organism>
<keyword evidence="7 8" id="KW-0472">Membrane</keyword>
<sequence>MTNDSHPPNSRSLLCNAGAGAAAGVIAATFVCPLDVIKTRLQVHGLPKLGNATIRRSLIVGSLEQIFQKEGLRGMYRGLAPTVLALLPNWAVSCVFPVSSLGCFNPA</sequence>
<dbReference type="GO" id="GO:0016020">
    <property type="term" value="C:membrane"/>
    <property type="evidence" value="ECO:0007669"/>
    <property type="project" value="UniProtKB-SubCell"/>
</dbReference>
<dbReference type="InterPro" id="IPR023395">
    <property type="entry name" value="MCP_dom_sf"/>
</dbReference>
<dbReference type="InterPro" id="IPR044712">
    <property type="entry name" value="SLC25A32-like"/>
</dbReference>
<dbReference type="EMBL" id="JABFAA010251603">
    <property type="protein sequence ID" value="MBA0701369.1"/>
    <property type="molecule type" value="Genomic_DNA"/>
</dbReference>
<reference evidence="10 11" key="1">
    <citation type="journal article" date="2019" name="Genome Biol. Evol.">
        <title>Insights into the evolution of the New World diploid cottons (Gossypium, subgenus Houzingenia) based on genome sequencing.</title>
        <authorList>
            <person name="Grover C.E."/>
            <person name="Arick M.A. 2nd"/>
            <person name="Thrash A."/>
            <person name="Conover J.L."/>
            <person name="Sanders W.S."/>
            <person name="Peterson D.G."/>
            <person name="Frelichowski J.E."/>
            <person name="Scheffler J.A."/>
            <person name="Scheffler B.E."/>
            <person name="Wendel J.F."/>
        </authorList>
    </citation>
    <scope>NUCLEOTIDE SEQUENCE [LARGE SCALE GENOMIC DNA]</scope>
    <source>
        <strain evidence="10">185</strain>
        <tissue evidence="10">Leaf</tissue>
    </source>
</reference>
<evidence type="ECO:0000256" key="5">
    <source>
        <dbReference type="ARBA" id="ARBA00022737"/>
    </source>
</evidence>
<evidence type="ECO:0000256" key="1">
    <source>
        <dbReference type="ARBA" id="ARBA00004141"/>
    </source>
</evidence>
<feature type="repeat" description="Solcar" evidence="8">
    <location>
        <begin position="11"/>
        <end position="103"/>
    </location>
</feature>
<evidence type="ECO:0000256" key="7">
    <source>
        <dbReference type="ARBA" id="ARBA00023136"/>
    </source>
</evidence>
<dbReference type="FunFam" id="1.50.40.10:FF:000105">
    <property type="entry name" value="Nicotinamide adenine dinucleotide transporter 1, chloroplastic"/>
    <property type="match status" value="1"/>
</dbReference>
<comment type="caution">
    <text evidence="10">The sequence shown here is derived from an EMBL/GenBank/DDBJ whole genome shotgun (WGS) entry which is preliminary data.</text>
</comment>
<accession>A0A7J8YQS1</accession>
<keyword evidence="11" id="KW-1185">Reference proteome</keyword>
<keyword evidence="4 8" id="KW-0812">Transmembrane</keyword>
<evidence type="ECO:0000256" key="8">
    <source>
        <dbReference type="PROSITE-ProRule" id="PRU00282"/>
    </source>
</evidence>
<evidence type="ECO:0000256" key="6">
    <source>
        <dbReference type="ARBA" id="ARBA00022989"/>
    </source>
</evidence>
<evidence type="ECO:0000256" key="4">
    <source>
        <dbReference type="ARBA" id="ARBA00022692"/>
    </source>
</evidence>
<keyword evidence="5" id="KW-0677">Repeat</keyword>
<dbReference type="GO" id="GO:0006862">
    <property type="term" value="P:nucleotide transport"/>
    <property type="evidence" value="ECO:0007669"/>
    <property type="project" value="InterPro"/>
</dbReference>
<dbReference type="AlphaFoldDB" id="A0A7J8YQS1"/>
<keyword evidence="3 9" id="KW-0813">Transport</keyword>
<dbReference type="PANTHER" id="PTHR45683">
    <property type="entry name" value="MITOCHONDRIAL NICOTINAMIDE ADENINE DINUCLEOTIDE TRANSPORTER 1-RELATED-RELATED"/>
    <property type="match status" value="1"/>
</dbReference>
<dbReference type="InterPro" id="IPR018108">
    <property type="entry name" value="MCP_transmembrane"/>
</dbReference>
<comment type="subcellular location">
    <subcellularLocation>
        <location evidence="1">Membrane</location>
        <topology evidence="1">Multi-pass membrane protein</topology>
    </subcellularLocation>
</comment>
<keyword evidence="6" id="KW-1133">Transmembrane helix</keyword>
<evidence type="ECO:0000313" key="10">
    <source>
        <dbReference type="EMBL" id="MBA0701369.1"/>
    </source>
</evidence>
<dbReference type="SUPFAM" id="SSF103506">
    <property type="entry name" value="Mitochondrial carrier"/>
    <property type="match status" value="1"/>
</dbReference>
<proteinExistence type="inferred from homology"/>
<dbReference type="Pfam" id="PF00153">
    <property type="entry name" value="Mito_carr"/>
    <property type="match status" value="1"/>
</dbReference>
<protein>
    <submittedName>
        <fullName evidence="10">Uncharacterized protein</fullName>
    </submittedName>
</protein>
<evidence type="ECO:0000256" key="9">
    <source>
        <dbReference type="RuleBase" id="RU000488"/>
    </source>
</evidence>
<evidence type="ECO:0000256" key="2">
    <source>
        <dbReference type="ARBA" id="ARBA00006375"/>
    </source>
</evidence>
<dbReference type="Proteomes" id="UP000593577">
    <property type="component" value="Unassembled WGS sequence"/>
</dbReference>
<name>A0A7J8YQS1_GOSAI</name>
<gene>
    <name evidence="10" type="ORF">Goari_022915</name>
</gene>
<dbReference type="Gene3D" id="1.50.40.10">
    <property type="entry name" value="Mitochondrial carrier domain"/>
    <property type="match status" value="1"/>
</dbReference>
<evidence type="ECO:0000256" key="3">
    <source>
        <dbReference type="ARBA" id="ARBA00022448"/>
    </source>
</evidence>
<dbReference type="PROSITE" id="PS50920">
    <property type="entry name" value="SOLCAR"/>
    <property type="match status" value="1"/>
</dbReference>
<dbReference type="GO" id="GO:0055085">
    <property type="term" value="P:transmembrane transport"/>
    <property type="evidence" value="ECO:0007669"/>
    <property type="project" value="InterPro"/>
</dbReference>
<evidence type="ECO:0000313" key="11">
    <source>
        <dbReference type="Proteomes" id="UP000593577"/>
    </source>
</evidence>